<dbReference type="InterPro" id="IPR015422">
    <property type="entry name" value="PyrdxlP-dep_Trfase_small"/>
</dbReference>
<dbReference type="InterPro" id="IPR004839">
    <property type="entry name" value="Aminotransferase_I/II_large"/>
</dbReference>
<dbReference type="AlphaFoldDB" id="A0A518AVC8"/>
<dbReference type="KEGG" id="amuc:Pan181_49060"/>
<evidence type="ECO:0000313" key="5">
    <source>
        <dbReference type="EMBL" id="QDU58666.1"/>
    </source>
</evidence>
<protein>
    <submittedName>
        <fullName evidence="5">LL-diaminopimelate aminotransferase</fullName>
        <ecNumber evidence="5">2.6.1.83</ecNumber>
    </submittedName>
</protein>
<dbReference type="NCBIfam" id="NF004937">
    <property type="entry name" value="PRK06290.1"/>
    <property type="match status" value="1"/>
</dbReference>
<feature type="domain" description="Aminotransferase class I/classII large" evidence="4">
    <location>
        <begin position="47"/>
        <end position="382"/>
    </location>
</feature>
<dbReference type="GO" id="GO:0030170">
    <property type="term" value="F:pyridoxal phosphate binding"/>
    <property type="evidence" value="ECO:0007669"/>
    <property type="project" value="InterPro"/>
</dbReference>
<gene>
    <name evidence="5" type="primary">dapL</name>
    <name evidence="5" type="ORF">Pan181_49060</name>
</gene>
<evidence type="ECO:0000259" key="4">
    <source>
        <dbReference type="Pfam" id="PF00155"/>
    </source>
</evidence>
<evidence type="ECO:0000313" key="6">
    <source>
        <dbReference type="Proteomes" id="UP000315750"/>
    </source>
</evidence>
<keyword evidence="2 5" id="KW-0032">Aminotransferase</keyword>
<dbReference type="InterPro" id="IPR015421">
    <property type="entry name" value="PyrdxlP-dep_Trfase_major"/>
</dbReference>
<dbReference type="Gene3D" id="3.40.640.10">
    <property type="entry name" value="Type I PLP-dependent aspartate aminotransferase-like (Major domain)"/>
    <property type="match status" value="1"/>
</dbReference>
<dbReference type="Pfam" id="PF00155">
    <property type="entry name" value="Aminotran_1_2"/>
    <property type="match status" value="1"/>
</dbReference>
<sequence>MADPYFQQLFADRIGGADYGKGTEIYKFEKIKRAKRQALADHPERALLDFGIGENDSMAPANVRQVMADEINKPENRGYADNGVIEFKQAVARFMHREFGVELDAATEVNHAIGSKPAYAMLPAAFINPGDVTLMTVPGYPVAGTHTRYYGGIVHKLPLLAENNFFPDLDGISPDILAKAKLLVINYPNSPTGKTATTEFYEKVVEFAKQHQIVVVQDAAHSMLSFDHPPTSFLSVPGAKEVGVEVHSMSKGFDMIGWRLGWVCGHPLIVQAFADVKDNSDSGQFIAIQKAAAAALDDASIPQQTREKYRRRMTKLVEVLKRCGFECSMPGGTYFLYTPAPKGLADGTTFENGEAASQYLIREQSICTVPWDDAGPYLRFSVTYVAADEAAEDALMAETEARLKSLAPVF</sequence>
<evidence type="ECO:0000256" key="1">
    <source>
        <dbReference type="ARBA" id="ARBA00001933"/>
    </source>
</evidence>
<dbReference type="RefSeq" id="WP_145250961.1">
    <property type="nucleotide sequence ID" value="NZ_CP036278.1"/>
</dbReference>
<dbReference type="CDD" id="cd00609">
    <property type="entry name" value="AAT_like"/>
    <property type="match status" value="1"/>
</dbReference>
<dbReference type="InterPro" id="IPR050881">
    <property type="entry name" value="LL-DAP_aminotransferase"/>
</dbReference>
<reference evidence="5 6" key="1">
    <citation type="submission" date="2019-02" db="EMBL/GenBank/DDBJ databases">
        <title>Deep-cultivation of Planctomycetes and their phenomic and genomic characterization uncovers novel biology.</title>
        <authorList>
            <person name="Wiegand S."/>
            <person name="Jogler M."/>
            <person name="Boedeker C."/>
            <person name="Pinto D."/>
            <person name="Vollmers J."/>
            <person name="Rivas-Marin E."/>
            <person name="Kohn T."/>
            <person name="Peeters S.H."/>
            <person name="Heuer A."/>
            <person name="Rast P."/>
            <person name="Oberbeckmann S."/>
            <person name="Bunk B."/>
            <person name="Jeske O."/>
            <person name="Meyerdierks A."/>
            <person name="Storesund J.E."/>
            <person name="Kallscheuer N."/>
            <person name="Luecker S."/>
            <person name="Lage O.M."/>
            <person name="Pohl T."/>
            <person name="Merkel B.J."/>
            <person name="Hornburger P."/>
            <person name="Mueller R.-W."/>
            <person name="Bruemmer F."/>
            <person name="Labrenz M."/>
            <person name="Spormann A.M."/>
            <person name="Op den Camp H."/>
            <person name="Overmann J."/>
            <person name="Amann R."/>
            <person name="Jetten M.S.M."/>
            <person name="Mascher T."/>
            <person name="Medema M.H."/>
            <person name="Devos D.P."/>
            <person name="Kaster A.-K."/>
            <person name="Ovreas L."/>
            <person name="Rohde M."/>
            <person name="Galperin M.Y."/>
            <person name="Jogler C."/>
        </authorList>
    </citation>
    <scope>NUCLEOTIDE SEQUENCE [LARGE SCALE GENOMIC DNA]</scope>
    <source>
        <strain evidence="5 6">Pan181</strain>
    </source>
</reference>
<dbReference type="Proteomes" id="UP000315750">
    <property type="component" value="Chromosome"/>
</dbReference>
<keyword evidence="6" id="KW-1185">Reference proteome</keyword>
<dbReference type="GO" id="GO:0010285">
    <property type="term" value="F:L,L-diaminopimelate aminotransferase activity"/>
    <property type="evidence" value="ECO:0007669"/>
    <property type="project" value="UniProtKB-EC"/>
</dbReference>
<evidence type="ECO:0000256" key="3">
    <source>
        <dbReference type="ARBA" id="ARBA00022679"/>
    </source>
</evidence>
<dbReference type="EC" id="2.6.1.83" evidence="5"/>
<dbReference type="InterPro" id="IPR015424">
    <property type="entry name" value="PyrdxlP-dep_Trfase"/>
</dbReference>
<dbReference type="EMBL" id="CP036278">
    <property type="protein sequence ID" value="QDU58666.1"/>
    <property type="molecule type" value="Genomic_DNA"/>
</dbReference>
<dbReference type="Gene3D" id="3.90.1150.10">
    <property type="entry name" value="Aspartate Aminotransferase, domain 1"/>
    <property type="match status" value="1"/>
</dbReference>
<name>A0A518AVC8_9BACT</name>
<accession>A0A518AVC8</accession>
<organism evidence="5 6">
    <name type="scientific">Aeoliella mucimassa</name>
    <dbReference type="NCBI Taxonomy" id="2527972"/>
    <lineage>
        <taxon>Bacteria</taxon>
        <taxon>Pseudomonadati</taxon>
        <taxon>Planctomycetota</taxon>
        <taxon>Planctomycetia</taxon>
        <taxon>Pirellulales</taxon>
        <taxon>Lacipirellulaceae</taxon>
        <taxon>Aeoliella</taxon>
    </lineage>
</organism>
<evidence type="ECO:0000256" key="2">
    <source>
        <dbReference type="ARBA" id="ARBA00022576"/>
    </source>
</evidence>
<proteinExistence type="predicted"/>
<dbReference type="OrthoDB" id="231967at2"/>
<dbReference type="PANTHER" id="PTHR42832:SF3">
    <property type="entry name" value="L-GLUTAMINE--4-(METHYLSULFANYL)-2-OXOBUTANOATE AMINOTRANSFERASE"/>
    <property type="match status" value="1"/>
</dbReference>
<keyword evidence="3 5" id="KW-0808">Transferase</keyword>
<dbReference type="PANTHER" id="PTHR42832">
    <property type="entry name" value="AMINO ACID AMINOTRANSFERASE"/>
    <property type="match status" value="1"/>
</dbReference>
<dbReference type="SUPFAM" id="SSF53383">
    <property type="entry name" value="PLP-dependent transferases"/>
    <property type="match status" value="1"/>
</dbReference>
<comment type="cofactor">
    <cofactor evidence="1">
        <name>pyridoxal 5'-phosphate</name>
        <dbReference type="ChEBI" id="CHEBI:597326"/>
    </cofactor>
</comment>